<name>A0A318H3I7_9BURK</name>
<dbReference type="Pfam" id="PF07804">
    <property type="entry name" value="HipA_C"/>
    <property type="match status" value="1"/>
</dbReference>
<dbReference type="EMBL" id="QJJS01000004">
    <property type="protein sequence ID" value="PXW97524.1"/>
    <property type="molecule type" value="Genomic_DNA"/>
</dbReference>
<sequence>MSVSLPAAALSVTTPEGPAGVLARDRQGYVFTCSAGASAAVGVSLTMPVRLRPYERAGLHPVFQMNLPEGFLLERLRHRLAKATAADPLLLLSVLGGENAVGRLRVAMPLAPSSTGMGPQQTETLSSLLAHRGAEGLFDRLVDRYLLRSGLSGVQPKVLVPTLIETPAADRSGESVSPASKASVLTRDLIVKSGLGEFPGLAINEFICMTMAARAGIEVPEFHLSDDRRLFVMQRFDRRGDGQLIGFEDMAVLAGRDASDKYKGSYEMVARLVQAFCAAQHRVESLRRLFDIVALSCLVGNGDAHLKNFGVLYDGVSDEMAGSVRLAPAFDIVNTTCYLPEDSLALELAGGRSLFASRQSLLDFAPACLLTPRQARARIVRLIEAAHDVMFEFDELAAEVPGFRSTLQRRLELFGQTFRAPAAGSGRS</sequence>
<evidence type="ECO:0000313" key="7">
    <source>
        <dbReference type="Proteomes" id="UP000247811"/>
    </source>
</evidence>
<dbReference type="PANTHER" id="PTHR37419">
    <property type="entry name" value="SERINE/THREONINE-PROTEIN KINASE TOXIN HIPA"/>
    <property type="match status" value="1"/>
</dbReference>
<reference evidence="6 7" key="1">
    <citation type="submission" date="2018-05" db="EMBL/GenBank/DDBJ databases">
        <title>Genomic Encyclopedia of Type Strains, Phase IV (KMG-IV): sequencing the most valuable type-strain genomes for metagenomic binning, comparative biology and taxonomic classification.</title>
        <authorList>
            <person name="Goeker M."/>
        </authorList>
    </citation>
    <scope>NUCLEOTIDE SEQUENCE [LARGE SCALE GENOMIC DNA]</scope>
    <source>
        <strain evidence="6 7">DSM 566</strain>
    </source>
</reference>
<evidence type="ECO:0000256" key="3">
    <source>
        <dbReference type="ARBA" id="ARBA00022777"/>
    </source>
</evidence>
<proteinExistence type="inferred from homology"/>
<keyword evidence="3 6" id="KW-0418">Kinase</keyword>
<comment type="similarity">
    <text evidence="1">Belongs to the HipA Ser/Thr kinase family.</text>
</comment>
<evidence type="ECO:0000313" key="6">
    <source>
        <dbReference type="EMBL" id="PXW97524.1"/>
    </source>
</evidence>
<feature type="domain" description="HipA-like C-terminal" evidence="4">
    <location>
        <begin position="150"/>
        <end position="388"/>
    </location>
</feature>
<evidence type="ECO:0000259" key="4">
    <source>
        <dbReference type="Pfam" id="PF07804"/>
    </source>
</evidence>
<dbReference type="InterPro" id="IPR017508">
    <property type="entry name" value="HipA_N1"/>
</dbReference>
<accession>A0A318H3I7</accession>
<dbReference type="GO" id="GO:0005829">
    <property type="term" value="C:cytosol"/>
    <property type="evidence" value="ECO:0007669"/>
    <property type="project" value="TreeGrafter"/>
</dbReference>
<dbReference type="PANTHER" id="PTHR37419:SF1">
    <property type="entry name" value="SERINE_THREONINE-PROTEIN KINASE TOXIN HIPA"/>
    <property type="match status" value="1"/>
</dbReference>
<protein>
    <submittedName>
        <fullName evidence="6">Serine/threonine-protein kinase HipA</fullName>
    </submittedName>
</protein>
<dbReference type="InterPro" id="IPR012893">
    <property type="entry name" value="HipA-like_C"/>
</dbReference>
<dbReference type="Pfam" id="PF13657">
    <property type="entry name" value="Couple_hipA"/>
    <property type="match status" value="1"/>
</dbReference>
<evidence type="ECO:0000256" key="2">
    <source>
        <dbReference type="ARBA" id="ARBA00022679"/>
    </source>
</evidence>
<dbReference type="RefSeq" id="WP_245909426.1">
    <property type="nucleotide sequence ID" value="NZ_QJJS01000004.1"/>
</dbReference>
<dbReference type="AlphaFoldDB" id="A0A318H3I7"/>
<evidence type="ECO:0000256" key="1">
    <source>
        <dbReference type="ARBA" id="ARBA00010164"/>
    </source>
</evidence>
<organism evidence="6 7">
    <name type="scientific">Sphaerotilus hippei</name>
    <dbReference type="NCBI Taxonomy" id="744406"/>
    <lineage>
        <taxon>Bacteria</taxon>
        <taxon>Pseudomonadati</taxon>
        <taxon>Pseudomonadota</taxon>
        <taxon>Betaproteobacteria</taxon>
        <taxon>Burkholderiales</taxon>
        <taxon>Sphaerotilaceae</taxon>
        <taxon>Sphaerotilus</taxon>
    </lineage>
</organism>
<dbReference type="InterPro" id="IPR052028">
    <property type="entry name" value="HipA_Ser/Thr_kinase"/>
</dbReference>
<evidence type="ECO:0000259" key="5">
    <source>
        <dbReference type="Pfam" id="PF13657"/>
    </source>
</evidence>
<dbReference type="Proteomes" id="UP000247811">
    <property type="component" value="Unassembled WGS sequence"/>
</dbReference>
<gene>
    <name evidence="6" type="ORF">C7444_104126</name>
</gene>
<dbReference type="GO" id="GO:0004674">
    <property type="term" value="F:protein serine/threonine kinase activity"/>
    <property type="evidence" value="ECO:0007669"/>
    <property type="project" value="TreeGrafter"/>
</dbReference>
<feature type="domain" description="HipA N-terminal subdomain 1" evidence="5">
    <location>
        <begin position="10"/>
        <end position="106"/>
    </location>
</feature>
<keyword evidence="7" id="KW-1185">Reference proteome</keyword>
<comment type="caution">
    <text evidence="6">The sequence shown here is derived from an EMBL/GenBank/DDBJ whole genome shotgun (WGS) entry which is preliminary data.</text>
</comment>
<dbReference type="Gene3D" id="1.10.1070.20">
    <property type="match status" value="1"/>
</dbReference>
<keyword evidence="2" id="KW-0808">Transferase</keyword>